<dbReference type="PANTHER" id="PTHR43625">
    <property type="entry name" value="AFLATOXIN B1 ALDEHYDE REDUCTASE"/>
    <property type="match status" value="1"/>
</dbReference>
<name>A0A507BME7_9PEZI</name>
<reference evidence="3 4" key="1">
    <citation type="submission" date="2019-06" db="EMBL/GenBank/DDBJ databases">
        <title>Draft genome sequence of the filamentous fungus Phialemoniopsis curvata isolated from diesel fuel.</title>
        <authorList>
            <person name="Varaljay V.A."/>
            <person name="Lyon W.J."/>
            <person name="Crouch A.L."/>
            <person name="Drake C.E."/>
            <person name="Hollomon J.M."/>
            <person name="Nadeau L.J."/>
            <person name="Nunn H.S."/>
            <person name="Stevenson B.S."/>
            <person name="Bojanowski C.L."/>
            <person name="Crookes-Goodson W.J."/>
        </authorList>
    </citation>
    <scope>NUCLEOTIDE SEQUENCE [LARGE SCALE GENOMIC DNA]</scope>
    <source>
        <strain evidence="3 4">D216</strain>
    </source>
</reference>
<dbReference type="InParanoid" id="A0A507BME7"/>
<comment type="caution">
    <text evidence="3">The sequence shown here is derived from an EMBL/GenBank/DDBJ whole genome shotgun (WGS) entry which is preliminary data.</text>
</comment>
<evidence type="ECO:0000313" key="3">
    <source>
        <dbReference type="EMBL" id="TPX17938.1"/>
    </source>
</evidence>
<dbReference type="Pfam" id="PF00248">
    <property type="entry name" value="Aldo_ket_red"/>
    <property type="match status" value="1"/>
</dbReference>
<evidence type="ECO:0000256" key="1">
    <source>
        <dbReference type="ARBA" id="ARBA00023002"/>
    </source>
</evidence>
<dbReference type="PANTHER" id="PTHR43625:SF7">
    <property type="entry name" value="REDUCTASE (YAKC), PUTATIVE (AFU_ORTHOLOGUE AFUA_8G01560)-RELATED"/>
    <property type="match status" value="1"/>
</dbReference>
<dbReference type="GeneID" id="41979448"/>
<dbReference type="AlphaFoldDB" id="A0A507BME7"/>
<dbReference type="InterPro" id="IPR050791">
    <property type="entry name" value="Aldo-Keto_reductase"/>
</dbReference>
<dbReference type="Proteomes" id="UP000319257">
    <property type="component" value="Unassembled WGS sequence"/>
</dbReference>
<dbReference type="RefSeq" id="XP_030999649.1">
    <property type="nucleotide sequence ID" value="XM_031134794.1"/>
</dbReference>
<protein>
    <recommendedName>
        <fullName evidence="2">NADP-dependent oxidoreductase domain-containing protein</fullName>
    </recommendedName>
</protein>
<dbReference type="SUPFAM" id="SSF51430">
    <property type="entry name" value="NAD(P)-linked oxidoreductase"/>
    <property type="match status" value="1"/>
</dbReference>
<organism evidence="3 4">
    <name type="scientific">Thyridium curvatum</name>
    <dbReference type="NCBI Taxonomy" id="1093900"/>
    <lineage>
        <taxon>Eukaryota</taxon>
        <taxon>Fungi</taxon>
        <taxon>Dikarya</taxon>
        <taxon>Ascomycota</taxon>
        <taxon>Pezizomycotina</taxon>
        <taxon>Sordariomycetes</taxon>
        <taxon>Sordariomycetidae</taxon>
        <taxon>Thyridiales</taxon>
        <taxon>Thyridiaceae</taxon>
        <taxon>Thyridium</taxon>
    </lineage>
</organism>
<dbReference type="GO" id="GO:0005737">
    <property type="term" value="C:cytoplasm"/>
    <property type="evidence" value="ECO:0007669"/>
    <property type="project" value="TreeGrafter"/>
</dbReference>
<sequence length="354" mass="39502">MVKTFQFRDIQVPTPGFGAMGLSFGLGTEMGYEEAEPVLLKAIELGCTFWDTAVVYGAGINERLLGDFIRKHNVRDKLFIASKCGFNCLNGGDGSVTNSASHIKSYIEGTIERLGFTPDLYYLHRIDPSMIVGRFRFKFDRYTNMMRGTPLDESIPALDELRKSGKTKYIGLSECSAATLRKANAMTRFFQVAPIDAVQAEYSAFETVHETDALIATTKELGVAYVAYSPLGHGWLVDDFAYESLDDFAPSDFRRTSPKFQGENFYKNKAIVDEIQKLAAKRGCTTAQIALAWVASRGMIPIPGTTKPKRLEENWASRDIELTDEEQNDMRRLINEAKPSGDRYDAARSKLVGN</sequence>
<dbReference type="STRING" id="1093900.A0A507BME7"/>
<dbReference type="OrthoDB" id="37537at2759"/>
<dbReference type="GO" id="GO:0016491">
    <property type="term" value="F:oxidoreductase activity"/>
    <property type="evidence" value="ECO:0007669"/>
    <property type="project" value="UniProtKB-KW"/>
</dbReference>
<gene>
    <name evidence="3" type="ORF">E0L32_012001</name>
</gene>
<evidence type="ECO:0000313" key="4">
    <source>
        <dbReference type="Proteomes" id="UP000319257"/>
    </source>
</evidence>
<keyword evidence="1" id="KW-0560">Oxidoreductase</keyword>
<dbReference type="InterPro" id="IPR036812">
    <property type="entry name" value="NAD(P)_OxRdtase_dom_sf"/>
</dbReference>
<keyword evidence="4" id="KW-1185">Reference proteome</keyword>
<proteinExistence type="predicted"/>
<accession>A0A507BME7</accession>
<evidence type="ECO:0000259" key="2">
    <source>
        <dbReference type="Pfam" id="PF00248"/>
    </source>
</evidence>
<dbReference type="InterPro" id="IPR023210">
    <property type="entry name" value="NADP_OxRdtase_dom"/>
</dbReference>
<dbReference type="Gene3D" id="3.20.20.100">
    <property type="entry name" value="NADP-dependent oxidoreductase domain"/>
    <property type="match status" value="1"/>
</dbReference>
<dbReference type="EMBL" id="SKBQ01000129">
    <property type="protein sequence ID" value="TPX17938.1"/>
    <property type="molecule type" value="Genomic_DNA"/>
</dbReference>
<feature type="domain" description="NADP-dependent oxidoreductase" evidence="2">
    <location>
        <begin position="16"/>
        <end position="333"/>
    </location>
</feature>